<evidence type="ECO:0000313" key="9">
    <source>
        <dbReference type="Proteomes" id="UP000612352"/>
    </source>
</evidence>
<organism evidence="8 9">
    <name type="scientific">Brachybacterium halotolerans</name>
    <dbReference type="NCBI Taxonomy" id="2795215"/>
    <lineage>
        <taxon>Bacteria</taxon>
        <taxon>Bacillati</taxon>
        <taxon>Actinomycetota</taxon>
        <taxon>Actinomycetes</taxon>
        <taxon>Micrococcales</taxon>
        <taxon>Dermabacteraceae</taxon>
        <taxon>Brachybacterium</taxon>
    </lineage>
</organism>
<dbReference type="EMBL" id="JAEDAJ010000001">
    <property type="protein sequence ID" value="MBK0330184.1"/>
    <property type="molecule type" value="Genomic_DNA"/>
</dbReference>
<keyword evidence="9" id="KW-1185">Reference proteome</keyword>
<keyword evidence="2 6" id="KW-0812">Transmembrane</keyword>
<dbReference type="RefSeq" id="WP_200500831.1">
    <property type="nucleotide sequence ID" value="NZ_JAEDAJ010000001.1"/>
</dbReference>
<evidence type="ECO:0000259" key="7">
    <source>
        <dbReference type="SMART" id="SM00752"/>
    </source>
</evidence>
<comment type="caution">
    <text evidence="8">The sequence shown here is derived from an EMBL/GenBank/DDBJ whole genome shotgun (WGS) entry which is preliminary data.</text>
</comment>
<accession>A0ABS1B6B5</accession>
<keyword evidence="3 6" id="KW-1133">Transmembrane helix</keyword>
<feature type="transmembrane region" description="Helical" evidence="6">
    <location>
        <begin position="75"/>
        <end position="99"/>
    </location>
</feature>
<keyword evidence="4 6" id="KW-0472">Membrane</keyword>
<gene>
    <name evidence="8" type="ORF">I8D64_02035</name>
</gene>
<evidence type="ECO:0000256" key="1">
    <source>
        <dbReference type="ARBA" id="ARBA00004127"/>
    </source>
</evidence>
<dbReference type="InterPro" id="IPR011020">
    <property type="entry name" value="HTTM-like"/>
</dbReference>
<evidence type="ECO:0000256" key="6">
    <source>
        <dbReference type="SAM" id="Phobius"/>
    </source>
</evidence>
<feature type="transmembrane region" description="Helical" evidence="6">
    <location>
        <begin position="241"/>
        <end position="258"/>
    </location>
</feature>
<sequence length="345" mass="36923">MSTAISTGASTPPRARRGTERLLDVLTPAIPLARLEVMRRLISAFVVFDVLLVSNDVIGHAANPEYFRPTALARLLHLPAVTPVLGWGLLVVILASGALGALGRAPRASGVVLAVSFWIWMLYSQGYGYISHDHVALMVAVAVLPTAGIAGARADRVDGVDGFGGVGGADAGVLSRQAGWALRCIQLAVVLTYFYSVLEKSVISGSPATWANSAVFAFAFIRRGAPWVQWMLDVPWLFRPAQWALIALETMSPLALFLRGRKLYALIGVFLVFHLATFVALGIHFLPTVVCWAAFLPLERITARLRRWAGRRRAARADAARASAARAGAGRAGAPDPSRAGVEPE</sequence>
<dbReference type="SMART" id="SM00752">
    <property type="entry name" value="HTTM"/>
    <property type="match status" value="1"/>
</dbReference>
<evidence type="ECO:0000256" key="4">
    <source>
        <dbReference type="ARBA" id="ARBA00023136"/>
    </source>
</evidence>
<feature type="transmembrane region" description="Helical" evidence="6">
    <location>
        <begin position="135"/>
        <end position="154"/>
    </location>
</feature>
<evidence type="ECO:0000256" key="5">
    <source>
        <dbReference type="SAM" id="MobiDB-lite"/>
    </source>
</evidence>
<comment type="subcellular location">
    <subcellularLocation>
        <location evidence="1">Endomembrane system</location>
        <topology evidence="1">Multi-pass membrane protein</topology>
    </subcellularLocation>
</comment>
<dbReference type="Proteomes" id="UP000612352">
    <property type="component" value="Unassembled WGS sequence"/>
</dbReference>
<evidence type="ECO:0000256" key="2">
    <source>
        <dbReference type="ARBA" id="ARBA00022692"/>
    </source>
</evidence>
<name>A0ABS1B6B5_9MICO</name>
<proteinExistence type="predicted"/>
<feature type="region of interest" description="Disordered" evidence="5">
    <location>
        <begin position="324"/>
        <end position="345"/>
    </location>
</feature>
<evidence type="ECO:0000313" key="8">
    <source>
        <dbReference type="EMBL" id="MBK0330184.1"/>
    </source>
</evidence>
<evidence type="ECO:0000256" key="3">
    <source>
        <dbReference type="ARBA" id="ARBA00022989"/>
    </source>
</evidence>
<feature type="transmembrane region" description="Helical" evidence="6">
    <location>
        <begin position="105"/>
        <end position="123"/>
    </location>
</feature>
<protein>
    <recommendedName>
        <fullName evidence="7">HTTM-like domain-containing protein</fullName>
    </recommendedName>
</protein>
<feature type="domain" description="HTTM-like" evidence="7">
    <location>
        <begin position="27"/>
        <end position="300"/>
    </location>
</feature>
<feature type="transmembrane region" description="Helical" evidence="6">
    <location>
        <begin position="202"/>
        <end position="221"/>
    </location>
</feature>
<reference evidence="8 9" key="1">
    <citation type="submission" date="2020-12" db="EMBL/GenBank/DDBJ databases">
        <title>Brachybacterium sp. MASK1Z-5, whole genome shotgun sequence.</title>
        <authorList>
            <person name="Tuo L."/>
        </authorList>
    </citation>
    <scope>NUCLEOTIDE SEQUENCE [LARGE SCALE GENOMIC DNA]</scope>
    <source>
        <strain evidence="8 9">MASK1Z-5</strain>
    </source>
</reference>
<feature type="transmembrane region" description="Helical" evidence="6">
    <location>
        <begin position="41"/>
        <end position="63"/>
    </location>
</feature>
<feature type="transmembrane region" description="Helical" evidence="6">
    <location>
        <begin position="265"/>
        <end position="295"/>
    </location>
</feature>